<dbReference type="AlphaFoldDB" id="U3U9S9"/>
<dbReference type="OrthoDB" id="6504170at2"/>
<dbReference type="GO" id="GO:0009279">
    <property type="term" value="C:cell outer membrane"/>
    <property type="evidence" value="ECO:0007669"/>
    <property type="project" value="UniProtKB-SubCell"/>
</dbReference>
<evidence type="ECO:0000259" key="9">
    <source>
        <dbReference type="Pfam" id="PF13505"/>
    </source>
</evidence>
<dbReference type="PATRIC" id="fig|1235990.3.peg.730"/>
<dbReference type="NCBIfam" id="NF006917">
    <property type="entry name" value="PRK09408.1"/>
    <property type="match status" value="1"/>
</dbReference>
<evidence type="ECO:0000313" key="10">
    <source>
        <dbReference type="EMBL" id="BAO00703.1"/>
    </source>
</evidence>
<dbReference type="PANTHER" id="PTHR35892:SF3">
    <property type="entry name" value="OUTER MEMBRANE PROTEIN X"/>
    <property type="match status" value="1"/>
</dbReference>
<dbReference type="Proteomes" id="UP000016900">
    <property type="component" value="Chromosome"/>
</dbReference>
<accession>U3U9S9</accession>
<evidence type="ECO:0000256" key="6">
    <source>
        <dbReference type="ARBA" id="ARBA00022729"/>
    </source>
</evidence>
<proteinExistence type="inferred from homology"/>
<evidence type="ECO:0000256" key="4">
    <source>
        <dbReference type="ARBA" id="ARBA00022452"/>
    </source>
</evidence>
<dbReference type="GO" id="GO:0044384">
    <property type="term" value="C:host outer membrane"/>
    <property type="evidence" value="ECO:0007669"/>
    <property type="project" value="InterPro"/>
</dbReference>
<protein>
    <recommendedName>
        <fullName evidence="3">Outer membrane protein X</fullName>
    </recommendedName>
</protein>
<comment type="similarity">
    <text evidence="2">Belongs to the outer membrane OOP (TC 1.B.6) superfamily. OmpX family.</text>
</comment>
<keyword evidence="7" id="KW-0472">Membrane</keyword>
<name>U3U9S9_9GAMM</name>
<evidence type="ECO:0000256" key="5">
    <source>
        <dbReference type="ARBA" id="ARBA00022692"/>
    </source>
</evidence>
<feature type="domain" description="Outer membrane protein beta-barrel" evidence="9">
    <location>
        <begin position="9"/>
        <end position="172"/>
    </location>
</feature>
<dbReference type="InterPro" id="IPR000758">
    <property type="entry name" value="Enterovir_OMP"/>
</dbReference>
<keyword evidence="11" id="KW-1185">Reference proteome</keyword>
<comment type="subcellular location">
    <subcellularLocation>
        <location evidence="1">Cell outer membrane</location>
        <topology evidence="1">Multi-pass membrane protein</topology>
    </subcellularLocation>
</comment>
<evidence type="ECO:0000256" key="2">
    <source>
        <dbReference type="ARBA" id="ARBA00011041"/>
    </source>
</evidence>
<keyword evidence="4" id="KW-1134">Transmembrane beta strand</keyword>
<evidence type="ECO:0000256" key="3">
    <source>
        <dbReference type="ARBA" id="ARBA00020573"/>
    </source>
</evidence>
<dbReference type="Pfam" id="PF13505">
    <property type="entry name" value="OMP_b-brl"/>
    <property type="match status" value="1"/>
</dbReference>
<gene>
    <name evidence="10" type="ORF">HHS_07330</name>
</gene>
<dbReference type="InterPro" id="IPR027385">
    <property type="entry name" value="Beta-barrel_OMP"/>
</dbReference>
<dbReference type="STRING" id="1235990.BMSBPS_0367"/>
<evidence type="ECO:0000256" key="1">
    <source>
        <dbReference type="ARBA" id="ARBA00004571"/>
    </source>
</evidence>
<evidence type="ECO:0000256" key="7">
    <source>
        <dbReference type="ARBA" id="ARBA00023136"/>
    </source>
</evidence>
<keyword evidence="5" id="KW-0812">Transmembrane</keyword>
<sequence>MKKIACLSALACLLAVSTGSAVAKNTVYLGFAKGEMQGVMEQVIGFNLKYHYEQQYNPISWLASFTEIEGNYIKFNGMYHKGQYYGVTVGPLYHLNNWAGVYSIIGLGYGKAHANDTKCYDLNQKKSATGFSYAAGIQLNPHKHITLDIGYEKSRVGTIDIGSWIFGIGCHF</sequence>
<dbReference type="Gene3D" id="2.40.160.20">
    <property type="match status" value="1"/>
</dbReference>
<dbReference type="KEGG" id="pck:BMSBPS_0367"/>
<organism evidence="10 11">
    <name type="scientific">Candidatus Pantoea carbekii</name>
    <dbReference type="NCBI Taxonomy" id="1235990"/>
    <lineage>
        <taxon>Bacteria</taxon>
        <taxon>Pseudomonadati</taxon>
        <taxon>Pseudomonadota</taxon>
        <taxon>Gammaproteobacteria</taxon>
        <taxon>Enterobacterales</taxon>
        <taxon>Erwiniaceae</taxon>
        <taxon>Pantoea</taxon>
    </lineage>
</organism>
<dbReference type="SUPFAM" id="SSF56925">
    <property type="entry name" value="OMPA-like"/>
    <property type="match status" value="1"/>
</dbReference>
<dbReference type="eggNOG" id="COG3637">
    <property type="taxonomic scope" value="Bacteria"/>
</dbReference>
<dbReference type="PANTHER" id="PTHR35892">
    <property type="entry name" value="OUTER MEMBRANE PROTEIN PAGN-RELATED"/>
    <property type="match status" value="1"/>
</dbReference>
<dbReference type="KEGG" id="hhs:HHS_07330"/>
<dbReference type="InterPro" id="IPR011250">
    <property type="entry name" value="OMP/PagP_B-barrel"/>
</dbReference>
<keyword evidence="6" id="KW-0732">Signal</keyword>
<dbReference type="InterPro" id="IPR051723">
    <property type="entry name" value="Bact_OM_Invasion-Related"/>
</dbReference>
<dbReference type="PRINTS" id="PR00316">
    <property type="entry name" value="ENTEROVIROMP"/>
</dbReference>
<dbReference type="EMBL" id="AP012554">
    <property type="protein sequence ID" value="BAO00703.1"/>
    <property type="molecule type" value="Genomic_DNA"/>
</dbReference>
<keyword evidence="8" id="KW-0998">Cell outer membrane</keyword>
<evidence type="ECO:0000313" key="11">
    <source>
        <dbReference type="Proteomes" id="UP000016900"/>
    </source>
</evidence>
<dbReference type="RefSeq" id="WP_022564722.1">
    <property type="nucleotide sequence ID" value="NZ_CP010907.1"/>
</dbReference>
<reference evidence="10 11" key="1">
    <citation type="submission" date="2012-10" db="EMBL/GenBank/DDBJ databases">
        <title>Genome sequence of the symbiont of the pentatomidae stink bug Halyomorpha halys.</title>
        <authorList>
            <person name="Kobayashi H."/>
            <person name="Fujii-Muramatsu R."/>
            <person name="Takeishi K."/>
            <person name="Noda H."/>
        </authorList>
    </citation>
    <scope>NUCLEOTIDE SEQUENCE [LARGE SCALE GENOMIC DNA]</scope>
</reference>
<evidence type="ECO:0000256" key="8">
    <source>
        <dbReference type="ARBA" id="ARBA00023237"/>
    </source>
</evidence>